<evidence type="ECO:0000256" key="5">
    <source>
        <dbReference type="ARBA" id="ARBA00023098"/>
    </source>
</evidence>
<gene>
    <name evidence="11" type="ORF">KP509_38G048400</name>
</gene>
<evidence type="ECO:0000313" key="11">
    <source>
        <dbReference type="EMBL" id="KAH7278606.1"/>
    </source>
</evidence>
<evidence type="ECO:0000256" key="8">
    <source>
        <dbReference type="PIRSR" id="PIRSR000862-1"/>
    </source>
</evidence>
<feature type="transmembrane region" description="Helical" evidence="9">
    <location>
        <begin position="36"/>
        <end position="57"/>
    </location>
</feature>
<evidence type="ECO:0000256" key="1">
    <source>
        <dbReference type="ARBA" id="ARBA00010701"/>
    </source>
</evidence>
<keyword evidence="9" id="KW-0472">Membrane</keyword>
<evidence type="ECO:0000256" key="4">
    <source>
        <dbReference type="ARBA" id="ARBA00022963"/>
    </source>
</evidence>
<proteinExistence type="inferred from homology"/>
<dbReference type="SUPFAM" id="SSF53474">
    <property type="entry name" value="alpha/beta-Hydrolases"/>
    <property type="match status" value="1"/>
</dbReference>
<keyword evidence="5" id="KW-0443">Lipid metabolism</keyword>
<keyword evidence="3 7" id="KW-0378">Hydrolase</keyword>
<dbReference type="PIRSF" id="PIRSF000862">
    <property type="entry name" value="Steryl_ester_lip"/>
    <property type="match status" value="1"/>
</dbReference>
<organism evidence="11 12">
    <name type="scientific">Ceratopteris richardii</name>
    <name type="common">Triangle waterfern</name>
    <dbReference type="NCBI Taxonomy" id="49495"/>
    <lineage>
        <taxon>Eukaryota</taxon>
        <taxon>Viridiplantae</taxon>
        <taxon>Streptophyta</taxon>
        <taxon>Embryophyta</taxon>
        <taxon>Tracheophyta</taxon>
        <taxon>Polypodiopsida</taxon>
        <taxon>Polypodiidae</taxon>
        <taxon>Polypodiales</taxon>
        <taxon>Pteridineae</taxon>
        <taxon>Pteridaceae</taxon>
        <taxon>Parkerioideae</taxon>
        <taxon>Ceratopteris</taxon>
    </lineage>
</organism>
<feature type="active site" description="Nucleophile" evidence="8">
    <location>
        <position position="209"/>
    </location>
</feature>
<dbReference type="FunFam" id="3.40.50.1820:FF:000057">
    <property type="entry name" value="Lipase"/>
    <property type="match status" value="1"/>
</dbReference>
<keyword evidence="6" id="KW-0325">Glycoprotein</keyword>
<feature type="domain" description="Partial AB-hydrolase lipase" evidence="10">
    <location>
        <begin position="83"/>
        <end position="133"/>
    </location>
</feature>
<dbReference type="OrthoDB" id="9974421at2759"/>
<dbReference type="Gene3D" id="3.40.50.1820">
    <property type="entry name" value="alpha/beta hydrolase"/>
    <property type="match status" value="1"/>
</dbReference>
<dbReference type="PANTHER" id="PTHR11005">
    <property type="entry name" value="LYSOSOMAL ACID LIPASE-RELATED"/>
    <property type="match status" value="1"/>
</dbReference>
<dbReference type="Proteomes" id="UP000825935">
    <property type="component" value="Chromosome 38"/>
</dbReference>
<dbReference type="GO" id="GO:0016788">
    <property type="term" value="F:hydrolase activity, acting on ester bonds"/>
    <property type="evidence" value="ECO:0007669"/>
    <property type="project" value="InterPro"/>
</dbReference>
<keyword evidence="2" id="KW-0732">Signal</keyword>
<comment type="caution">
    <text evidence="11">The sequence shown here is derived from an EMBL/GenBank/DDBJ whole genome shotgun (WGS) entry which is preliminary data.</text>
</comment>
<reference evidence="11" key="1">
    <citation type="submission" date="2021-08" db="EMBL/GenBank/DDBJ databases">
        <title>WGS assembly of Ceratopteris richardii.</title>
        <authorList>
            <person name="Marchant D.B."/>
            <person name="Chen G."/>
            <person name="Jenkins J."/>
            <person name="Shu S."/>
            <person name="Leebens-Mack J."/>
            <person name="Grimwood J."/>
            <person name="Schmutz J."/>
            <person name="Soltis P."/>
            <person name="Soltis D."/>
            <person name="Chen Z.-H."/>
        </authorList>
    </citation>
    <scope>NUCLEOTIDE SEQUENCE</scope>
    <source>
        <strain evidence="11">Whitten #5841</strain>
        <tissue evidence="11">Leaf</tissue>
    </source>
</reference>
<dbReference type="GO" id="GO:0016042">
    <property type="term" value="P:lipid catabolic process"/>
    <property type="evidence" value="ECO:0007669"/>
    <property type="project" value="UniProtKB-KW"/>
</dbReference>
<protein>
    <recommendedName>
        <fullName evidence="7">Lipase</fullName>
    </recommendedName>
</protein>
<feature type="active site" description="Charge relay system" evidence="8">
    <location>
        <position position="380"/>
    </location>
</feature>
<feature type="active site" description="Charge relay system" evidence="8">
    <location>
        <position position="409"/>
    </location>
</feature>
<keyword evidence="4 7" id="KW-0442">Lipid degradation</keyword>
<dbReference type="InterPro" id="IPR025483">
    <property type="entry name" value="Lipase_euk"/>
</dbReference>
<evidence type="ECO:0000256" key="7">
    <source>
        <dbReference type="PIRNR" id="PIRNR000862"/>
    </source>
</evidence>
<evidence type="ECO:0000256" key="2">
    <source>
        <dbReference type="ARBA" id="ARBA00022729"/>
    </source>
</evidence>
<comment type="similarity">
    <text evidence="1 7">Belongs to the AB hydrolase superfamily. Lipase family.</text>
</comment>
<dbReference type="InterPro" id="IPR006693">
    <property type="entry name" value="AB_hydrolase_lipase"/>
</dbReference>
<evidence type="ECO:0000313" key="12">
    <source>
        <dbReference type="Proteomes" id="UP000825935"/>
    </source>
</evidence>
<evidence type="ECO:0000256" key="6">
    <source>
        <dbReference type="ARBA" id="ARBA00023180"/>
    </source>
</evidence>
<keyword evidence="9" id="KW-0812">Transmembrane</keyword>
<name>A0A8T2Q4N6_CERRI</name>
<dbReference type="AlphaFoldDB" id="A0A8T2Q4N6"/>
<evidence type="ECO:0000259" key="10">
    <source>
        <dbReference type="Pfam" id="PF04083"/>
    </source>
</evidence>
<dbReference type="Pfam" id="PF04083">
    <property type="entry name" value="Abhydro_lipase"/>
    <property type="match status" value="1"/>
</dbReference>
<keyword evidence="9" id="KW-1133">Transmembrane helix</keyword>
<dbReference type="InterPro" id="IPR029058">
    <property type="entry name" value="AB_hydrolase_fold"/>
</dbReference>
<keyword evidence="12" id="KW-1185">Reference proteome</keyword>
<evidence type="ECO:0000256" key="3">
    <source>
        <dbReference type="ARBA" id="ARBA00022801"/>
    </source>
</evidence>
<sequence length="436" mass="48890">MPESSYTSTRACSRWPLSVLEPICCSQMTGVRYGSYATPLSLLNVLFLFGAIQTLLLSSAATLPLRQQPISNPNGICALLVLTRGYDCQEYKVPTADGFLLAIQRVSSRKLRPSKGPAFLYHGLMQGGDIWVLDTPNRSLGFVLADNGYDVWIGSTRSSRFSYGHIYLQRTDPEFWNWDWDDLVAQDLPTMLHFVHMQTNQLIYFVGYSQGTMTAFAAFTRPGVSGMVKKAAMLSPIAYLNHVTSPVASIVSWLFLDKLLLVGGVHQFNISDEGGKQVINSVCRKLKKPDCYSNLLSLVTGPNCCINTTLISFYDKFELQTTSMRNLAQMAQLLRTGRFGMYDYGWFRNLLHYGDFFPPSYDLSEIPRSMPMLLAHGGQDQLADEEDVRHLMLELPNTAQVLFLPQFAHGDFVLGHSARVLVYDHLLRFFAGDPPS</sequence>
<dbReference type="OMA" id="SDARFWQ"/>
<dbReference type="EMBL" id="CM035443">
    <property type="protein sequence ID" value="KAH7278606.1"/>
    <property type="molecule type" value="Genomic_DNA"/>
</dbReference>
<accession>A0A8T2Q4N6</accession>
<evidence type="ECO:0000256" key="9">
    <source>
        <dbReference type="SAM" id="Phobius"/>
    </source>
</evidence>